<organism evidence="1 2">
    <name type="scientific">Rhabditophanes sp. KR3021</name>
    <dbReference type="NCBI Taxonomy" id="114890"/>
    <lineage>
        <taxon>Eukaryota</taxon>
        <taxon>Metazoa</taxon>
        <taxon>Ecdysozoa</taxon>
        <taxon>Nematoda</taxon>
        <taxon>Chromadorea</taxon>
        <taxon>Rhabditida</taxon>
        <taxon>Tylenchina</taxon>
        <taxon>Panagrolaimomorpha</taxon>
        <taxon>Strongyloidoidea</taxon>
        <taxon>Alloionematidae</taxon>
        <taxon>Rhabditophanes</taxon>
    </lineage>
</organism>
<accession>A0AC35TJ01</accession>
<protein>
    <submittedName>
        <fullName evidence="2">HATPase_c domain-containing protein</fullName>
    </submittedName>
</protein>
<dbReference type="WBParaSite" id="RSKR_0000116900.1">
    <property type="protein sequence ID" value="RSKR_0000116900.1"/>
    <property type="gene ID" value="RSKR_0000116900"/>
</dbReference>
<evidence type="ECO:0000313" key="2">
    <source>
        <dbReference type="WBParaSite" id="RSKR_0000116900.1"/>
    </source>
</evidence>
<dbReference type="Proteomes" id="UP000095286">
    <property type="component" value="Unplaced"/>
</dbReference>
<evidence type="ECO:0000313" key="1">
    <source>
        <dbReference type="Proteomes" id="UP000095286"/>
    </source>
</evidence>
<name>A0AC35TJ01_9BILA</name>
<reference evidence="2" key="1">
    <citation type="submission" date="2016-11" db="UniProtKB">
        <authorList>
            <consortium name="WormBaseParasite"/>
        </authorList>
    </citation>
    <scope>IDENTIFICATION</scope>
    <source>
        <strain evidence="2">KR3021</strain>
    </source>
</reference>
<sequence length="682" mass="77900">MFGRSLVGFRQMGRVGKMRPLVGGYGKVFFNEFKGLRPLSTNIETFEFQAETKNLLDIVAKSLYSDQEVFIRELISNSSDAIEKRRCNQMMQQAKEGTVLGNEELPVFEIKVETDQINNILKITDTGIGMTREDLISCLGTIAKSGSKDFRDVNKEKVSAEQIIGQFGVGFYSAFMVSNKVKVTSRKVGHENGYSWCWDGATAFQVEQVDNLPVGTTIELHLKDGDCSAFSKKARVAEVISKYSYFVTVPIILDGERVNEMDAAIWTLHPKEVTPEMNESFYRQLVKTHHKHLIPERPQYSIHYKSEVPISIRALLYVPSHKVSQLEYAASSADCAVSLYARKVLIKSDASELLPNYLRFLVGVVDSEDVPLNLSREMVQVDQIIFKLRKILTEKIMSFFLKHQKKDRIKYAEFYNGYSLYFKEGLCLEQDQAIKESISKLMLFESSRLKEGETTTLQEYLERMGEKQKAIYYLFTPSRHLALNSPYYEMFKNKGYEVIFIYDPADEIVMLNLPQFNKKQLIAVEKWVKNEGAAEMLKESKSEVKDLEKDEFVKWVKTCLGPLRATAITPSYRVSEHPAMITIDTADLGDARNMLRMGRVKDMEHLQYLKPTLILNMNHQVVRGAMKLKKKDEKLAKLVIEQVFDNALVTAGLMRDSSQMISRINKVMGQLMDAEKSAILTP</sequence>
<proteinExistence type="predicted"/>